<reference evidence="2 3" key="1">
    <citation type="submission" date="2018-04" db="EMBL/GenBank/DDBJ databases">
        <title>The genome of golden apple snail Pomacea canaliculata provides insight into stress tolerance and invasive adaptation.</title>
        <authorList>
            <person name="Liu C."/>
            <person name="Liu B."/>
            <person name="Ren Y."/>
            <person name="Zhang Y."/>
            <person name="Wang H."/>
            <person name="Li S."/>
            <person name="Jiang F."/>
            <person name="Yin L."/>
            <person name="Zhang G."/>
            <person name="Qian W."/>
            <person name="Fan W."/>
        </authorList>
    </citation>
    <scope>NUCLEOTIDE SEQUENCE [LARGE SCALE GENOMIC DNA]</scope>
    <source>
        <strain evidence="2">SZHN2017</strain>
        <tissue evidence="2">Muscle</tissue>
    </source>
</reference>
<evidence type="ECO:0000313" key="2">
    <source>
        <dbReference type="EMBL" id="PVD23180.1"/>
    </source>
</evidence>
<protein>
    <recommendedName>
        <fullName evidence="4">Hexosyltransferase</fullName>
    </recommendedName>
</protein>
<name>A0A2T7NPT2_POMCA</name>
<feature type="signal peptide" evidence="1">
    <location>
        <begin position="1"/>
        <end position="18"/>
    </location>
</feature>
<dbReference type="AlphaFoldDB" id="A0A2T7NPT2"/>
<proteinExistence type="predicted"/>
<dbReference type="Proteomes" id="UP000245119">
    <property type="component" value="Linkage Group LG10"/>
</dbReference>
<evidence type="ECO:0000256" key="1">
    <source>
        <dbReference type="SAM" id="SignalP"/>
    </source>
</evidence>
<organism evidence="2 3">
    <name type="scientific">Pomacea canaliculata</name>
    <name type="common">Golden apple snail</name>
    <dbReference type="NCBI Taxonomy" id="400727"/>
    <lineage>
        <taxon>Eukaryota</taxon>
        <taxon>Metazoa</taxon>
        <taxon>Spiralia</taxon>
        <taxon>Lophotrochozoa</taxon>
        <taxon>Mollusca</taxon>
        <taxon>Gastropoda</taxon>
        <taxon>Caenogastropoda</taxon>
        <taxon>Architaenioglossa</taxon>
        <taxon>Ampullarioidea</taxon>
        <taxon>Ampullariidae</taxon>
        <taxon>Pomacea</taxon>
    </lineage>
</organism>
<comment type="caution">
    <text evidence="2">The sequence shown here is derived from an EMBL/GenBank/DDBJ whole genome shotgun (WGS) entry which is preliminary data.</text>
</comment>
<sequence>MLLGLGTLCYLLLEIILSKRTGLQRLSVSPGVLTFQNILPSAFWNASEPGRTLEVPLKSETDVGKLSSLQNTSLMNTSLARSLGRPKNDSNVVLTTLKPGETSSGEGVRPEKCRKCFLTDFPELITNDAVCKTESNDTLDLVMLVLTTHSAVERRQAIRQTWASFTQNNTATKLRHVFLLGRSRDARHMRSVQEEQLSMATSSCMTTSTATGT</sequence>
<dbReference type="OrthoDB" id="2139606at2759"/>
<dbReference type="EMBL" id="PZQS01000010">
    <property type="protein sequence ID" value="PVD23180.1"/>
    <property type="molecule type" value="Genomic_DNA"/>
</dbReference>
<keyword evidence="1" id="KW-0732">Signal</keyword>
<feature type="chain" id="PRO_5015433707" description="Hexosyltransferase" evidence="1">
    <location>
        <begin position="19"/>
        <end position="213"/>
    </location>
</feature>
<evidence type="ECO:0000313" key="3">
    <source>
        <dbReference type="Proteomes" id="UP000245119"/>
    </source>
</evidence>
<keyword evidence="3" id="KW-1185">Reference proteome</keyword>
<gene>
    <name evidence="2" type="ORF">C0Q70_16443</name>
</gene>
<accession>A0A2T7NPT2</accession>
<evidence type="ECO:0008006" key="4">
    <source>
        <dbReference type="Google" id="ProtNLM"/>
    </source>
</evidence>